<name>A0A9D5QDG4_UNCW3</name>
<feature type="chain" id="PRO_5038767443" description="Auto-transporter adhesin head GIN domain-containing protein" evidence="1">
    <location>
        <begin position="22"/>
        <end position="152"/>
    </location>
</feature>
<evidence type="ECO:0008006" key="4">
    <source>
        <dbReference type="Google" id="ProtNLM"/>
    </source>
</evidence>
<dbReference type="AlphaFoldDB" id="A0A9D5QDG4"/>
<feature type="signal peptide" evidence="1">
    <location>
        <begin position="1"/>
        <end position="21"/>
    </location>
</feature>
<comment type="caution">
    <text evidence="2">The sequence shown here is derived from an EMBL/GenBank/DDBJ whole genome shotgun (WGS) entry which is preliminary data.</text>
</comment>
<evidence type="ECO:0000256" key="1">
    <source>
        <dbReference type="SAM" id="SignalP"/>
    </source>
</evidence>
<evidence type="ECO:0000313" key="2">
    <source>
        <dbReference type="EMBL" id="MBD3365609.1"/>
    </source>
</evidence>
<keyword evidence="1" id="KW-0732">Signal</keyword>
<accession>A0A9D5QDG4</accession>
<proteinExistence type="predicted"/>
<dbReference type="EMBL" id="WJKJ01000344">
    <property type="protein sequence ID" value="MBD3365609.1"/>
    <property type="molecule type" value="Genomic_DNA"/>
</dbReference>
<gene>
    <name evidence="2" type="ORF">GF359_10390</name>
</gene>
<protein>
    <recommendedName>
        <fullName evidence="4">Auto-transporter adhesin head GIN domain-containing protein</fullName>
    </recommendedName>
</protein>
<sequence>MMRSRLMAGAVLSCIASAAFGASGIVHREFSVGSRPVLILDADPAHLIVETGEEDRIVLDVKLPEEDIYNVSIVHETEKVIVKLVPEGAMGSLMHSLNLYEVDVRVRVPENCDVVLITKKGELEVSGVGGEIRSRSGSPLGQVLKWVFRIGT</sequence>
<organism evidence="2 3">
    <name type="scientific">candidate division WOR-3 bacterium</name>
    <dbReference type="NCBI Taxonomy" id="2052148"/>
    <lineage>
        <taxon>Bacteria</taxon>
        <taxon>Bacteria division WOR-3</taxon>
    </lineage>
</organism>
<dbReference type="Proteomes" id="UP000630660">
    <property type="component" value="Unassembled WGS sequence"/>
</dbReference>
<evidence type="ECO:0000313" key="3">
    <source>
        <dbReference type="Proteomes" id="UP000630660"/>
    </source>
</evidence>
<reference evidence="2" key="1">
    <citation type="submission" date="2019-11" db="EMBL/GenBank/DDBJ databases">
        <title>Microbial mats filling the niche in hypersaline microbial mats.</title>
        <authorList>
            <person name="Wong H.L."/>
            <person name="Macleod F.I."/>
            <person name="White R.A. III"/>
            <person name="Burns B.P."/>
        </authorList>
    </citation>
    <scope>NUCLEOTIDE SEQUENCE</scope>
    <source>
        <strain evidence="2">Bin_327</strain>
    </source>
</reference>